<feature type="transmembrane region" description="Helical" evidence="1">
    <location>
        <begin position="218"/>
        <end position="241"/>
    </location>
</feature>
<dbReference type="PANTHER" id="PTHR40465">
    <property type="entry name" value="CHROMOSOME 1, WHOLE GENOME SHOTGUN SEQUENCE"/>
    <property type="match status" value="1"/>
</dbReference>
<evidence type="ECO:0000256" key="1">
    <source>
        <dbReference type="SAM" id="Phobius"/>
    </source>
</evidence>
<evidence type="ECO:0000259" key="2">
    <source>
        <dbReference type="Pfam" id="PF20152"/>
    </source>
</evidence>
<feature type="transmembrane region" description="Helical" evidence="1">
    <location>
        <begin position="139"/>
        <end position="158"/>
    </location>
</feature>
<dbReference type="InterPro" id="IPR045339">
    <property type="entry name" value="DUF6534"/>
</dbReference>
<feature type="transmembrane region" description="Helical" evidence="1">
    <location>
        <begin position="106"/>
        <end position="127"/>
    </location>
</feature>
<keyword evidence="1" id="KW-1133">Transmembrane helix</keyword>
<dbReference type="Pfam" id="PF20152">
    <property type="entry name" value="DUF6534"/>
    <property type="match status" value="1"/>
</dbReference>
<proteinExistence type="predicted"/>
<dbReference type="PANTHER" id="PTHR40465:SF1">
    <property type="entry name" value="DUF6534 DOMAIN-CONTAINING PROTEIN"/>
    <property type="match status" value="1"/>
</dbReference>
<dbReference type="OrthoDB" id="2844919at2759"/>
<feature type="transmembrane region" description="Helical" evidence="1">
    <location>
        <begin position="247"/>
        <end position="268"/>
    </location>
</feature>
<gene>
    <name evidence="3" type="ORF">FIBSPDRAFT_924079</name>
</gene>
<protein>
    <recommendedName>
        <fullName evidence="2">DUF6534 domain-containing protein</fullName>
    </recommendedName>
</protein>
<evidence type="ECO:0000313" key="4">
    <source>
        <dbReference type="Proteomes" id="UP000076532"/>
    </source>
</evidence>
<keyword evidence="1" id="KW-0472">Membrane</keyword>
<feature type="transmembrane region" description="Helical" evidence="1">
    <location>
        <begin position="62"/>
        <end position="86"/>
    </location>
</feature>
<feature type="domain" description="DUF6534" evidence="2">
    <location>
        <begin position="187"/>
        <end position="272"/>
    </location>
</feature>
<dbReference type="Proteomes" id="UP000076532">
    <property type="component" value="Unassembled WGS sequence"/>
</dbReference>
<evidence type="ECO:0000313" key="3">
    <source>
        <dbReference type="EMBL" id="KZP34630.1"/>
    </source>
</evidence>
<name>A0A166XBZ1_9AGAM</name>
<dbReference type="AlphaFoldDB" id="A0A166XBZ1"/>
<organism evidence="3 4">
    <name type="scientific">Athelia psychrophila</name>
    <dbReference type="NCBI Taxonomy" id="1759441"/>
    <lineage>
        <taxon>Eukaryota</taxon>
        <taxon>Fungi</taxon>
        <taxon>Dikarya</taxon>
        <taxon>Basidiomycota</taxon>
        <taxon>Agaricomycotina</taxon>
        <taxon>Agaricomycetes</taxon>
        <taxon>Agaricomycetidae</taxon>
        <taxon>Atheliales</taxon>
        <taxon>Atheliaceae</taxon>
        <taxon>Athelia</taxon>
    </lineage>
</organism>
<dbReference type="STRING" id="436010.A0A166XBZ1"/>
<keyword evidence="1" id="KW-0812">Transmembrane</keyword>
<feature type="transmembrane region" description="Helical" evidence="1">
    <location>
        <begin position="30"/>
        <end position="50"/>
    </location>
</feature>
<reference evidence="3 4" key="1">
    <citation type="journal article" date="2016" name="Mol. Biol. Evol.">
        <title>Comparative Genomics of Early-Diverging Mushroom-Forming Fungi Provides Insights into the Origins of Lignocellulose Decay Capabilities.</title>
        <authorList>
            <person name="Nagy L.G."/>
            <person name="Riley R."/>
            <person name="Tritt A."/>
            <person name="Adam C."/>
            <person name="Daum C."/>
            <person name="Floudas D."/>
            <person name="Sun H."/>
            <person name="Yadav J.S."/>
            <person name="Pangilinan J."/>
            <person name="Larsson K.H."/>
            <person name="Matsuura K."/>
            <person name="Barry K."/>
            <person name="Labutti K."/>
            <person name="Kuo R."/>
            <person name="Ohm R.A."/>
            <person name="Bhattacharya S.S."/>
            <person name="Shirouzu T."/>
            <person name="Yoshinaga Y."/>
            <person name="Martin F.M."/>
            <person name="Grigoriev I.V."/>
            <person name="Hibbett D.S."/>
        </authorList>
    </citation>
    <scope>NUCLEOTIDE SEQUENCE [LARGE SCALE GENOMIC DNA]</scope>
    <source>
        <strain evidence="3 4">CBS 109695</strain>
    </source>
</reference>
<feature type="transmembrane region" description="Helical" evidence="1">
    <location>
        <begin position="178"/>
        <end position="198"/>
    </location>
</feature>
<keyword evidence="4" id="KW-1185">Reference proteome</keyword>
<sequence length="309" mass="33651">MKASPLELAAAATAIDPSFVIMFETTTGSLFLGFLISAALLGVAYAQACVYFRRRCRTDAGIVRFIVVAIIFLETAHMVLAAHGVYTYTVLDHANPALLANTVQTIIMSTVPATTVVLIVQYVWIMRIYTLNRSVHRKYLAGSMMFMCLAEAGISLTWAGLGMEEPTWSSPSDVQPLLTLAFAVRCLNDSVITSLLIFHLRRARNGIRETDGMIQTMLAYGLNAGLIACCGSVVIVTLLVVEGAKSLNYVAVYMVFSKVYGISLLAILNWRSPQDGMRPSDAEDDCMELSTAHNGIFTDVSLISSMSHL</sequence>
<accession>A0A166XBZ1</accession>
<dbReference type="EMBL" id="KV417480">
    <property type="protein sequence ID" value="KZP34630.1"/>
    <property type="molecule type" value="Genomic_DNA"/>
</dbReference>